<sequence>MESEGGESDNECGLPLITKSNVGLFVKDEALLEHLHDFSEFVDGRTVLMTDTLKSGKIWVGVDVKDEAMLLAMPEASKIWLDSKKSMGKRCRRELSKVFVKLLFAHVYLPNDVCFKNKGLDPFPGRWSSQTRKLEEEATSNRKRPETIDESIDTTAAGSVDPRLR</sequence>
<protein>
    <submittedName>
        <fullName evidence="2">Uncharacterized protein</fullName>
    </submittedName>
</protein>
<reference evidence="2 3" key="1">
    <citation type="submission" date="2024-09" db="EMBL/GenBank/DDBJ databases">
        <title>Chromosome-scale assembly of Riccia sorocarpa.</title>
        <authorList>
            <person name="Paukszto L."/>
        </authorList>
    </citation>
    <scope>NUCLEOTIDE SEQUENCE [LARGE SCALE GENOMIC DNA]</scope>
    <source>
        <strain evidence="2">LP-2024</strain>
        <tissue evidence="2">Aerial parts of the thallus</tissue>
    </source>
</reference>
<comment type="caution">
    <text evidence="2">The sequence shown here is derived from an EMBL/GenBank/DDBJ whole genome shotgun (WGS) entry which is preliminary data.</text>
</comment>
<evidence type="ECO:0000313" key="3">
    <source>
        <dbReference type="Proteomes" id="UP001633002"/>
    </source>
</evidence>
<dbReference type="AlphaFoldDB" id="A0ABD3I1U9"/>
<evidence type="ECO:0000313" key="2">
    <source>
        <dbReference type="EMBL" id="KAL3697296.1"/>
    </source>
</evidence>
<proteinExistence type="predicted"/>
<accession>A0ABD3I1U9</accession>
<gene>
    <name evidence="2" type="ORF">R1sor_011372</name>
</gene>
<feature type="region of interest" description="Disordered" evidence="1">
    <location>
        <begin position="131"/>
        <end position="165"/>
    </location>
</feature>
<organism evidence="2 3">
    <name type="scientific">Riccia sorocarpa</name>
    <dbReference type="NCBI Taxonomy" id="122646"/>
    <lineage>
        <taxon>Eukaryota</taxon>
        <taxon>Viridiplantae</taxon>
        <taxon>Streptophyta</taxon>
        <taxon>Embryophyta</taxon>
        <taxon>Marchantiophyta</taxon>
        <taxon>Marchantiopsida</taxon>
        <taxon>Marchantiidae</taxon>
        <taxon>Marchantiales</taxon>
        <taxon>Ricciaceae</taxon>
        <taxon>Riccia</taxon>
    </lineage>
</organism>
<feature type="compositionally biased region" description="Basic and acidic residues" evidence="1">
    <location>
        <begin position="132"/>
        <end position="147"/>
    </location>
</feature>
<evidence type="ECO:0000256" key="1">
    <source>
        <dbReference type="SAM" id="MobiDB-lite"/>
    </source>
</evidence>
<name>A0ABD3I1U9_9MARC</name>
<dbReference type="EMBL" id="JBJQOH010000002">
    <property type="protein sequence ID" value="KAL3697296.1"/>
    <property type="molecule type" value="Genomic_DNA"/>
</dbReference>
<keyword evidence="3" id="KW-1185">Reference proteome</keyword>
<dbReference type="Proteomes" id="UP001633002">
    <property type="component" value="Unassembled WGS sequence"/>
</dbReference>